<dbReference type="SUPFAM" id="SSF51905">
    <property type="entry name" value="FAD/NAD(P)-binding domain"/>
    <property type="match status" value="1"/>
</dbReference>
<dbReference type="Pfam" id="PF01266">
    <property type="entry name" value="DAO"/>
    <property type="match status" value="1"/>
</dbReference>
<keyword evidence="3" id="KW-0274">FAD</keyword>
<dbReference type="RefSeq" id="WP_113053587.1">
    <property type="nucleotide sequence ID" value="NZ_QEVW01000008.1"/>
</dbReference>
<dbReference type="Proteomes" id="UP000250642">
    <property type="component" value="Unassembled WGS sequence"/>
</dbReference>
<dbReference type="PANTHER" id="PTHR10961:SF7">
    <property type="entry name" value="FAD DEPENDENT OXIDOREDUCTASE DOMAIN-CONTAINING PROTEIN"/>
    <property type="match status" value="1"/>
</dbReference>
<evidence type="ECO:0000313" key="7">
    <source>
        <dbReference type="Proteomes" id="UP000250642"/>
    </source>
</evidence>
<evidence type="ECO:0000256" key="1">
    <source>
        <dbReference type="ARBA" id="ARBA00001974"/>
    </source>
</evidence>
<feature type="domain" description="FAD dependent oxidoreductase" evidence="5">
    <location>
        <begin position="8"/>
        <end position="360"/>
    </location>
</feature>
<evidence type="ECO:0000256" key="4">
    <source>
        <dbReference type="ARBA" id="ARBA00023002"/>
    </source>
</evidence>
<dbReference type="GO" id="GO:0008115">
    <property type="term" value="F:sarcosine oxidase activity"/>
    <property type="evidence" value="ECO:0007669"/>
    <property type="project" value="TreeGrafter"/>
</dbReference>
<dbReference type="Gene3D" id="3.30.9.10">
    <property type="entry name" value="D-Amino Acid Oxidase, subunit A, domain 2"/>
    <property type="match status" value="1"/>
</dbReference>
<comment type="caution">
    <text evidence="6">The sequence shown here is derived from an EMBL/GenBank/DDBJ whole genome shotgun (WGS) entry which is preliminary data.</text>
</comment>
<dbReference type="GO" id="GO:0050660">
    <property type="term" value="F:flavin adenine dinucleotide binding"/>
    <property type="evidence" value="ECO:0007669"/>
    <property type="project" value="InterPro"/>
</dbReference>
<organism evidence="6 7">
    <name type="scientific">Paenibacillus taichungensis</name>
    <dbReference type="NCBI Taxonomy" id="484184"/>
    <lineage>
        <taxon>Bacteria</taxon>
        <taxon>Bacillati</taxon>
        <taxon>Bacillota</taxon>
        <taxon>Bacilli</taxon>
        <taxon>Bacillales</taxon>
        <taxon>Paenibacillaceae</taxon>
        <taxon>Paenibacillus</taxon>
    </lineage>
</organism>
<keyword evidence="2" id="KW-0285">Flavoprotein</keyword>
<reference evidence="6 7" key="1">
    <citation type="submission" date="2018-04" db="EMBL/GenBank/DDBJ databases">
        <title>Paenibacillus taichungensis Genome sequencing and assembly.</title>
        <authorList>
            <person name="Xu J."/>
            <person name="Rensing C."/>
            <person name="Mazhar H.S."/>
        </authorList>
    </citation>
    <scope>NUCLEOTIDE SEQUENCE [LARGE SCALE GENOMIC DNA]</scope>
    <source>
        <strain evidence="6 7">NC1</strain>
    </source>
</reference>
<evidence type="ECO:0000259" key="5">
    <source>
        <dbReference type="Pfam" id="PF01266"/>
    </source>
</evidence>
<evidence type="ECO:0000256" key="2">
    <source>
        <dbReference type="ARBA" id="ARBA00022630"/>
    </source>
</evidence>
<name>A0A329QSQ8_9BACL</name>
<comment type="cofactor">
    <cofactor evidence="1">
        <name>FAD</name>
        <dbReference type="ChEBI" id="CHEBI:57692"/>
    </cofactor>
</comment>
<dbReference type="GO" id="GO:0005829">
    <property type="term" value="C:cytosol"/>
    <property type="evidence" value="ECO:0007669"/>
    <property type="project" value="TreeGrafter"/>
</dbReference>
<sequence length="384" mass="42023">MVISHSYDVIIVGAGSMGMSAGYYLSRSGLKTLLMDAFDPPHTEGSHHGEPRLIRHVYSGGPDYIAMALLAQELWEELEDTTGAKLLVPSGVLNIVDPDIYSFHNRLTHADDAGIRYETLRATEIMKRWPGIEVPEHYEGMYEPDAGYLFSERCVLAFRQAAEASGATLLTHTRVEHIECSPDSVGVITSAGETYYANQVILSAGAWFQTLKPFVNLPIRAVRKTVGWFDAPEALFAEDHFPGFTLAGKEGGYYGFPSICGSGLKIGRHDTGQEWTPGGTLAPFGSDETDEGDLRRLLELRMPLAAGKLKRGAVCKYEFTSDEDFIIDRHPAHNHVWLAGGFSGHGFKFASAVGKILSDLVQTGHTDQDIGRFALSRFGSHISG</sequence>
<dbReference type="PANTHER" id="PTHR10961">
    <property type="entry name" value="PEROXISOMAL SARCOSINE OXIDASE"/>
    <property type="match status" value="1"/>
</dbReference>
<dbReference type="InterPro" id="IPR006076">
    <property type="entry name" value="FAD-dep_OxRdtase"/>
</dbReference>
<evidence type="ECO:0000313" key="6">
    <source>
        <dbReference type="EMBL" id="RAW15116.1"/>
    </source>
</evidence>
<dbReference type="SUPFAM" id="SSF54373">
    <property type="entry name" value="FAD-linked reductases, C-terminal domain"/>
    <property type="match status" value="1"/>
</dbReference>
<dbReference type="NCBIfam" id="NF008425">
    <property type="entry name" value="PRK11259.1"/>
    <property type="match status" value="1"/>
</dbReference>
<proteinExistence type="predicted"/>
<keyword evidence="4" id="KW-0560">Oxidoreductase</keyword>
<gene>
    <name evidence="6" type="ORF">DC345_13820</name>
</gene>
<dbReference type="AlphaFoldDB" id="A0A329QSQ8"/>
<dbReference type="Gene3D" id="3.50.50.60">
    <property type="entry name" value="FAD/NAD(P)-binding domain"/>
    <property type="match status" value="1"/>
</dbReference>
<evidence type="ECO:0000256" key="3">
    <source>
        <dbReference type="ARBA" id="ARBA00022827"/>
    </source>
</evidence>
<accession>A0A329QSQ8</accession>
<dbReference type="InterPro" id="IPR036188">
    <property type="entry name" value="FAD/NAD-bd_sf"/>
</dbReference>
<dbReference type="InterPro" id="IPR045170">
    <property type="entry name" value="MTOX"/>
</dbReference>
<protein>
    <submittedName>
        <fullName evidence="6">N-methyl-L-tryptophan oxidase</fullName>
    </submittedName>
</protein>
<dbReference type="EMBL" id="QEVW01000008">
    <property type="protein sequence ID" value="RAW15116.1"/>
    <property type="molecule type" value="Genomic_DNA"/>
</dbReference>